<name>A0ABY1S0G6_9GAMM</name>
<comment type="caution">
    <text evidence="2">The sequence shown here is derived from an EMBL/GenBank/DDBJ whole genome shotgun (WGS) entry which is preliminary data.</text>
</comment>
<gene>
    <name evidence="2" type="ORF">SAMN04487964_1076</name>
</gene>
<evidence type="ECO:0000256" key="1">
    <source>
        <dbReference type="SAM" id="SignalP"/>
    </source>
</evidence>
<keyword evidence="3" id="KW-1185">Reference proteome</keyword>
<dbReference type="EMBL" id="FXWV01000007">
    <property type="protein sequence ID" value="SMR74545.1"/>
    <property type="molecule type" value="Genomic_DNA"/>
</dbReference>
<keyword evidence="1" id="KW-0732">Signal</keyword>
<evidence type="ECO:0008006" key="4">
    <source>
        <dbReference type="Google" id="ProtNLM"/>
    </source>
</evidence>
<proteinExistence type="predicted"/>
<evidence type="ECO:0000313" key="3">
    <source>
        <dbReference type="Proteomes" id="UP001159257"/>
    </source>
</evidence>
<sequence length="198" mass="22470">MIQALIERRDMKPYPVQVALWLSLCACCLIASSRAFADPQSEKVSLIKAAFVYNMAKFVDWPQNLSIQRQDRFVICYYREDFLGRGFESIQGKKVQQRPVEKRVIDALHRSNSCDVVLIGTSQLQQFHLELDDTLTDPVLTIADLTEPGTRNEDHHHAMINLVRDGKGMGFEVNLNLVTQAGLTISSELLKLARVNRP</sequence>
<organism evidence="2 3">
    <name type="scientific">Marinobacterium sediminicola</name>
    <dbReference type="NCBI Taxonomy" id="518898"/>
    <lineage>
        <taxon>Bacteria</taxon>
        <taxon>Pseudomonadati</taxon>
        <taxon>Pseudomonadota</taxon>
        <taxon>Gammaproteobacteria</taxon>
        <taxon>Oceanospirillales</taxon>
        <taxon>Oceanospirillaceae</taxon>
        <taxon>Marinobacterium</taxon>
    </lineage>
</organism>
<dbReference type="Pfam" id="PF13689">
    <property type="entry name" value="DUF4154"/>
    <property type="match status" value="1"/>
</dbReference>
<dbReference type="Proteomes" id="UP001159257">
    <property type="component" value="Unassembled WGS sequence"/>
</dbReference>
<feature type="signal peptide" evidence="1">
    <location>
        <begin position="1"/>
        <end position="37"/>
    </location>
</feature>
<accession>A0ABY1S0G6</accession>
<dbReference type="InterPro" id="IPR025293">
    <property type="entry name" value="YfiR/HmsC-like"/>
</dbReference>
<reference evidence="2 3" key="1">
    <citation type="submission" date="2017-05" db="EMBL/GenBank/DDBJ databases">
        <authorList>
            <person name="Varghese N."/>
            <person name="Submissions S."/>
        </authorList>
    </citation>
    <scope>NUCLEOTIDE SEQUENCE [LARGE SCALE GENOMIC DNA]</scope>
    <source>
        <strain evidence="2 3">CGMCC 1.7287</strain>
    </source>
</reference>
<protein>
    <recommendedName>
        <fullName evidence="4">YfiR family protein</fullName>
    </recommendedName>
</protein>
<evidence type="ECO:0000313" key="2">
    <source>
        <dbReference type="EMBL" id="SMR74545.1"/>
    </source>
</evidence>
<feature type="chain" id="PRO_5046287993" description="YfiR family protein" evidence="1">
    <location>
        <begin position="38"/>
        <end position="198"/>
    </location>
</feature>